<keyword evidence="5 6" id="KW-0472">Membrane</keyword>
<reference evidence="7 8" key="1">
    <citation type="submission" date="2013-01" db="EMBL/GenBank/DDBJ databases">
        <authorList>
            <person name="Harkins D.M."/>
            <person name="Durkin A.S."/>
            <person name="Brinkac L.M."/>
            <person name="Haft D.H."/>
            <person name="Selengut J.D."/>
            <person name="Sanka R."/>
            <person name="DePew J."/>
            <person name="Purushe J."/>
            <person name="Peacock S.J."/>
            <person name="Thaipadungpanit J."/>
            <person name="Wuthiekanun V.W."/>
            <person name="Day N.P."/>
            <person name="Vinetz J.M."/>
            <person name="Sutton G.G."/>
            <person name="Nierman W.C."/>
            <person name="Fouts D.E."/>
        </authorList>
    </citation>
    <scope>NUCLEOTIDE SEQUENCE [LARGE SCALE GENOMIC DNA]</scope>
    <source>
        <strain evidence="7 8">L0374</strain>
    </source>
</reference>
<evidence type="ECO:0000256" key="6">
    <source>
        <dbReference type="SAM" id="Phobius"/>
    </source>
</evidence>
<evidence type="ECO:0000313" key="7">
    <source>
        <dbReference type="EMBL" id="EMN28245.1"/>
    </source>
</evidence>
<evidence type="ECO:0000256" key="5">
    <source>
        <dbReference type="ARBA" id="ARBA00023136"/>
    </source>
</evidence>
<dbReference type="InterPro" id="IPR050833">
    <property type="entry name" value="Poly_Biosynth_Transport"/>
</dbReference>
<dbReference type="Proteomes" id="UP000012137">
    <property type="component" value="Unassembled WGS sequence"/>
</dbReference>
<accession>M6K8U1</accession>
<dbReference type="GO" id="GO:0005886">
    <property type="term" value="C:plasma membrane"/>
    <property type="evidence" value="ECO:0007669"/>
    <property type="project" value="UniProtKB-SubCell"/>
</dbReference>
<evidence type="ECO:0000256" key="4">
    <source>
        <dbReference type="ARBA" id="ARBA00022989"/>
    </source>
</evidence>
<name>M6K8U1_LEPIR</name>
<keyword evidence="2" id="KW-1003">Cell membrane</keyword>
<organism evidence="7 8">
    <name type="scientific">Leptospira interrogans serovar Pyrogenes str. L0374</name>
    <dbReference type="NCBI Taxonomy" id="1049928"/>
    <lineage>
        <taxon>Bacteria</taxon>
        <taxon>Pseudomonadati</taxon>
        <taxon>Spirochaetota</taxon>
        <taxon>Spirochaetia</taxon>
        <taxon>Leptospirales</taxon>
        <taxon>Leptospiraceae</taxon>
        <taxon>Leptospira</taxon>
    </lineage>
</organism>
<proteinExistence type="predicted"/>
<feature type="transmembrane region" description="Helical" evidence="6">
    <location>
        <begin position="104"/>
        <end position="125"/>
    </location>
</feature>
<protein>
    <submittedName>
        <fullName evidence="7">Polysaccharide biosynthesis domain protein</fullName>
    </submittedName>
</protein>
<keyword evidence="4 6" id="KW-1133">Transmembrane helix</keyword>
<dbReference type="InterPro" id="IPR002797">
    <property type="entry name" value="Polysacc_synth"/>
</dbReference>
<feature type="transmembrane region" description="Helical" evidence="6">
    <location>
        <begin position="60"/>
        <end position="83"/>
    </location>
</feature>
<dbReference type="PANTHER" id="PTHR30250">
    <property type="entry name" value="PST FAMILY PREDICTED COLANIC ACID TRANSPORTER"/>
    <property type="match status" value="1"/>
</dbReference>
<dbReference type="Pfam" id="PF01943">
    <property type="entry name" value="Polysacc_synt"/>
    <property type="match status" value="1"/>
</dbReference>
<comment type="subcellular location">
    <subcellularLocation>
        <location evidence="1">Cell membrane</location>
        <topology evidence="1">Multi-pass membrane protein</topology>
    </subcellularLocation>
</comment>
<feature type="transmembrane region" description="Helical" evidence="6">
    <location>
        <begin position="28"/>
        <end position="48"/>
    </location>
</feature>
<sequence length="169" mass="18558">MYNLSGKIQKVSDLWLQFRQSGMFKSSLFVSISKAVSSLLNLVFMVYSVNILTKSENGLFQYYAGFIPVLLAIAEFGLPTALVKFLAPVTTDKQKIGDLLSSSLLIKLGALVALTLISLIASILLKESTLVVSLLVLGSFILSFNSFLKVSLSVLEIIYLYLFGTLYLI</sequence>
<feature type="transmembrane region" description="Helical" evidence="6">
    <location>
        <begin position="131"/>
        <end position="162"/>
    </location>
</feature>
<dbReference type="EMBL" id="AHMZ02000139">
    <property type="protein sequence ID" value="EMN28245.1"/>
    <property type="molecule type" value="Genomic_DNA"/>
</dbReference>
<comment type="caution">
    <text evidence="7">The sequence shown here is derived from an EMBL/GenBank/DDBJ whole genome shotgun (WGS) entry which is preliminary data.</text>
</comment>
<dbReference type="PANTHER" id="PTHR30250:SF11">
    <property type="entry name" value="O-ANTIGEN TRANSPORTER-RELATED"/>
    <property type="match status" value="1"/>
</dbReference>
<evidence type="ECO:0000256" key="3">
    <source>
        <dbReference type="ARBA" id="ARBA00022692"/>
    </source>
</evidence>
<evidence type="ECO:0000256" key="2">
    <source>
        <dbReference type="ARBA" id="ARBA00022475"/>
    </source>
</evidence>
<gene>
    <name evidence="7" type="ORF">LEP1GSC083_4940</name>
</gene>
<evidence type="ECO:0000256" key="1">
    <source>
        <dbReference type="ARBA" id="ARBA00004651"/>
    </source>
</evidence>
<keyword evidence="3 6" id="KW-0812">Transmembrane</keyword>
<dbReference type="AlphaFoldDB" id="M6K8U1"/>
<evidence type="ECO:0000313" key="8">
    <source>
        <dbReference type="Proteomes" id="UP000012137"/>
    </source>
</evidence>